<reference evidence="1" key="1">
    <citation type="journal article" date="2020" name="Stud. Mycol.">
        <title>101 Dothideomycetes genomes: a test case for predicting lifestyles and emergence of pathogens.</title>
        <authorList>
            <person name="Haridas S."/>
            <person name="Albert R."/>
            <person name="Binder M."/>
            <person name="Bloem J."/>
            <person name="Labutti K."/>
            <person name="Salamov A."/>
            <person name="Andreopoulos B."/>
            <person name="Baker S."/>
            <person name="Barry K."/>
            <person name="Bills G."/>
            <person name="Bluhm B."/>
            <person name="Cannon C."/>
            <person name="Castanera R."/>
            <person name="Culley D."/>
            <person name="Daum C."/>
            <person name="Ezra D."/>
            <person name="Gonzalez J."/>
            <person name="Henrissat B."/>
            <person name="Kuo A."/>
            <person name="Liang C."/>
            <person name="Lipzen A."/>
            <person name="Lutzoni F."/>
            <person name="Magnuson J."/>
            <person name="Mondo S."/>
            <person name="Nolan M."/>
            <person name="Ohm R."/>
            <person name="Pangilinan J."/>
            <person name="Park H.-J."/>
            <person name="Ramirez L."/>
            <person name="Alfaro M."/>
            <person name="Sun H."/>
            <person name="Tritt A."/>
            <person name="Yoshinaga Y."/>
            <person name="Zwiers L.-H."/>
            <person name="Turgeon B."/>
            <person name="Goodwin S."/>
            <person name="Spatafora J."/>
            <person name="Crous P."/>
            <person name="Grigoriev I."/>
        </authorList>
    </citation>
    <scope>NUCLEOTIDE SEQUENCE</scope>
    <source>
        <strain evidence="1">CBS 113818</strain>
    </source>
</reference>
<evidence type="ECO:0000313" key="2">
    <source>
        <dbReference type="Proteomes" id="UP000799424"/>
    </source>
</evidence>
<dbReference type="OrthoDB" id="2099276at2759"/>
<sequence>MPDQLSLYIVGHVESRRVAEQVLQPLYQLPTLRNSGICLGPSSHPYRDELQDLAATAVKRLTCKAVLALPQTFPFLSLPRELQLQILADTPLVQDACICIQDGRLSRHGLTHSSMADLVTDIVFSQNAFGIYTWNPSLGWFDQGNLGGMHSFLAGLPSHALGRIRQLTIWLPPIDTISLPYNHPDWPLWLASVQLLATRATLSGLALTIQIGNYRAKRERLARKEHFTPQDQSQILRAYEEDIVYPLMQLQGLKLLFLYVPCPFGRGNEEARVQVERRLEQVVMGADYNAYRMGKPPPNTYTRPFLFDEWQ</sequence>
<dbReference type="Proteomes" id="UP000799424">
    <property type="component" value="Unassembled WGS sequence"/>
</dbReference>
<keyword evidence="2" id="KW-1185">Reference proteome</keyword>
<dbReference type="EMBL" id="MU006254">
    <property type="protein sequence ID" value="KAF2818331.1"/>
    <property type="molecule type" value="Genomic_DNA"/>
</dbReference>
<dbReference type="AlphaFoldDB" id="A0A6A6ZB48"/>
<evidence type="ECO:0000313" key="1">
    <source>
        <dbReference type="EMBL" id="KAF2818331.1"/>
    </source>
</evidence>
<organism evidence="1 2">
    <name type="scientific">Ophiobolus disseminans</name>
    <dbReference type="NCBI Taxonomy" id="1469910"/>
    <lineage>
        <taxon>Eukaryota</taxon>
        <taxon>Fungi</taxon>
        <taxon>Dikarya</taxon>
        <taxon>Ascomycota</taxon>
        <taxon>Pezizomycotina</taxon>
        <taxon>Dothideomycetes</taxon>
        <taxon>Pleosporomycetidae</taxon>
        <taxon>Pleosporales</taxon>
        <taxon>Pleosporineae</taxon>
        <taxon>Phaeosphaeriaceae</taxon>
        <taxon>Ophiobolus</taxon>
    </lineage>
</organism>
<accession>A0A6A6ZB48</accession>
<gene>
    <name evidence="1" type="ORF">CC86DRAFT_433903</name>
</gene>
<proteinExistence type="predicted"/>
<name>A0A6A6ZB48_9PLEO</name>
<protein>
    <submittedName>
        <fullName evidence="1">Uncharacterized protein</fullName>
    </submittedName>
</protein>